<dbReference type="GO" id="GO:0003677">
    <property type="term" value="F:DNA binding"/>
    <property type="evidence" value="ECO:0007669"/>
    <property type="project" value="TreeGrafter"/>
</dbReference>
<dbReference type="PRINTS" id="PR00147">
    <property type="entry name" value="DNAPHOTLYASE"/>
</dbReference>
<dbReference type="PROSITE" id="PS00691">
    <property type="entry name" value="DNA_PHOTOLYASES_1_2"/>
    <property type="match status" value="1"/>
</dbReference>
<evidence type="ECO:0000256" key="11">
    <source>
        <dbReference type="ARBA" id="ARBA00083107"/>
    </source>
</evidence>
<evidence type="ECO:0000313" key="17">
    <source>
        <dbReference type="Proteomes" id="UP000017800"/>
    </source>
</evidence>
<dbReference type="FunFam" id="1.10.579.10:FF:000003">
    <property type="entry name" value="Deoxyribodipyrimidine photo-lyase"/>
    <property type="match status" value="1"/>
</dbReference>
<evidence type="ECO:0000313" key="16">
    <source>
        <dbReference type="EMBL" id="GAD89140.1"/>
    </source>
</evidence>
<reference evidence="16 17" key="1">
    <citation type="submission" date="2013-10" db="EMBL/GenBank/DDBJ databases">
        <authorList>
            <person name="Ichikawa N."/>
            <person name="Kimura A."/>
            <person name="Ohji S."/>
            <person name="Hosoyama A."/>
            <person name="Fujita N."/>
        </authorList>
    </citation>
    <scope>NUCLEOTIDE SEQUENCE [LARGE SCALE GENOMIC DNA]</scope>
    <source>
        <strain evidence="16 17">NBRC 102217</strain>
    </source>
</reference>
<gene>
    <name evidence="16" type="primary">phrB</name>
    <name evidence="16" type="ORF">VHA01S_015_00370</name>
</gene>
<dbReference type="PANTHER" id="PTHR11455">
    <property type="entry name" value="CRYPTOCHROME"/>
    <property type="match status" value="1"/>
</dbReference>
<keyword evidence="7 14" id="KW-0157">Chromophore</keyword>
<evidence type="ECO:0000256" key="6">
    <source>
        <dbReference type="ARBA" id="ARBA00022827"/>
    </source>
</evidence>
<dbReference type="GO" id="GO:0000719">
    <property type="term" value="P:photoreactive repair"/>
    <property type="evidence" value="ECO:0007669"/>
    <property type="project" value="UniProtKB-ARBA"/>
</dbReference>
<sequence length="484" mass="55952">MRALVWLRRDLRTIDNTALIRAMDNVEQANSDDKGLIALFTVTQKQWQEHGVSAMQQQLIFRRLQALSIELAELKVQLHIEVVDHYQDCGSLISQLCERMSIKHVFANADYEVNEVQRDQQVKSKLESQNIPFTLCSDKCVFAPGSILNKQSSYFKVFTPFKKSWLQRFNPAQLAVRKPIALTVNKLFDGEQGFELCSKMGDAQQALSATTVAWHADTQSIINQLRLFSFQKANNYHDNRDVPSVNGTSQLSPYLALGMLSVRQCIARLLNGRHPEHLSEGEQTWLSELIWREFYQHLIYFQPKLCKGANFVAWCNNIRWQGDIEHLKSWQQGATGYPIVDAAMKQLNQTGWMHNRLRMIVASFLSKDLLLDWRFGERYFMSQLVDGDFAANNGGWQWSASTGCDAQPYFRIFNPISQGKKFDPQGEFVKQWLPELQSVPDKYIHSPWLWEEFASLDYPDPIVDHKKQRQLALQMYKEAKNSEC</sequence>
<feature type="binding site" evidence="12">
    <location>
        <position position="285"/>
    </location>
    <ligand>
        <name>FAD</name>
        <dbReference type="ChEBI" id="CHEBI:57692"/>
    </ligand>
</feature>
<dbReference type="SUPFAM" id="SSF48173">
    <property type="entry name" value="Cryptochrome/photolyase FAD-binding domain"/>
    <property type="match status" value="1"/>
</dbReference>
<dbReference type="EMBL" id="BAUJ01000015">
    <property type="protein sequence ID" value="GAD89140.1"/>
    <property type="molecule type" value="Genomic_DNA"/>
</dbReference>
<dbReference type="RefSeq" id="WP_023403511.1">
    <property type="nucleotide sequence ID" value="NZ_BAUJ01000015.1"/>
</dbReference>
<evidence type="ECO:0000256" key="3">
    <source>
        <dbReference type="ARBA" id="ARBA00013149"/>
    </source>
</evidence>
<keyword evidence="5 12" id="KW-0285">Flavoprotein</keyword>
<dbReference type="InterPro" id="IPR036155">
    <property type="entry name" value="Crypto/Photolyase_N_sf"/>
</dbReference>
<dbReference type="InterPro" id="IPR006050">
    <property type="entry name" value="DNA_photolyase_N"/>
</dbReference>
<accession>V5HIH6</accession>
<dbReference type="PROSITE" id="PS51645">
    <property type="entry name" value="PHR_CRY_ALPHA_BETA"/>
    <property type="match status" value="1"/>
</dbReference>
<dbReference type="SUPFAM" id="SSF52425">
    <property type="entry name" value="Cryptochrome/photolyase, N-terminal domain"/>
    <property type="match status" value="1"/>
</dbReference>
<dbReference type="Gene3D" id="3.40.50.620">
    <property type="entry name" value="HUPs"/>
    <property type="match status" value="1"/>
</dbReference>
<dbReference type="PANTHER" id="PTHR11455:SF9">
    <property type="entry name" value="CRYPTOCHROME CIRCADIAN CLOCK 5 ISOFORM X1"/>
    <property type="match status" value="1"/>
</dbReference>
<dbReference type="eggNOG" id="COG0415">
    <property type="taxonomic scope" value="Bacteria"/>
</dbReference>
<dbReference type="GO" id="GO:0009416">
    <property type="term" value="P:response to light stimulus"/>
    <property type="evidence" value="ECO:0007669"/>
    <property type="project" value="TreeGrafter"/>
</dbReference>
<dbReference type="AlphaFoldDB" id="V5HIH6"/>
<evidence type="ECO:0000256" key="5">
    <source>
        <dbReference type="ARBA" id="ARBA00022630"/>
    </source>
</evidence>
<evidence type="ECO:0000259" key="15">
    <source>
        <dbReference type="PROSITE" id="PS51645"/>
    </source>
</evidence>
<evidence type="ECO:0000256" key="2">
    <source>
        <dbReference type="ARBA" id="ARBA00005862"/>
    </source>
</evidence>
<evidence type="ECO:0000256" key="9">
    <source>
        <dbReference type="ARBA" id="ARBA00033999"/>
    </source>
</evidence>
<feature type="binding site" evidence="12">
    <location>
        <begin position="288"/>
        <end position="295"/>
    </location>
    <ligand>
        <name>FAD</name>
        <dbReference type="ChEBI" id="CHEBI:57692"/>
    </ligand>
</feature>
<dbReference type="Pfam" id="PF00875">
    <property type="entry name" value="DNA_photolyase"/>
    <property type="match status" value="1"/>
</dbReference>
<comment type="catalytic activity">
    <reaction evidence="9">
        <text>cyclobutadipyrimidine (in DNA) = 2 pyrimidine residues (in DNA).</text>
        <dbReference type="EC" id="4.1.99.3"/>
    </reaction>
</comment>
<dbReference type="GO" id="GO:0071949">
    <property type="term" value="F:FAD binding"/>
    <property type="evidence" value="ECO:0007669"/>
    <property type="project" value="TreeGrafter"/>
</dbReference>
<evidence type="ECO:0000256" key="1">
    <source>
        <dbReference type="ARBA" id="ARBA00001932"/>
    </source>
</evidence>
<comment type="cofactor">
    <cofactor evidence="1">
        <name>(6R)-5,10-methylene-5,6,7,8-tetrahydrofolate</name>
        <dbReference type="ChEBI" id="CHEBI:15636"/>
    </cofactor>
</comment>
<feature type="site" description="Electron transfer via tryptophanyl radical" evidence="13">
    <location>
        <position position="396"/>
    </location>
</feature>
<reference evidence="16 17" key="2">
    <citation type="submission" date="2013-11" db="EMBL/GenBank/DDBJ databases">
        <title>Whole genome shotgun sequence of Vibrio halioticoli NBRC 102217.</title>
        <authorList>
            <person name="Isaki S."/>
            <person name="Kimura A."/>
            <person name="Ohji S."/>
            <person name="Hosoyama A."/>
            <person name="Fujita N."/>
            <person name="Hashimoto M."/>
            <person name="Hosoyama Y."/>
            <person name="Yamazoe A."/>
        </authorList>
    </citation>
    <scope>NUCLEOTIDE SEQUENCE [LARGE SCALE GENOMIC DNA]</scope>
    <source>
        <strain evidence="16 17">NBRC 102217</strain>
    </source>
</reference>
<comment type="similarity">
    <text evidence="14">Belongs to the DNA photolyase family.</text>
</comment>
<feature type="site" description="Electron transfer via tryptophanyl radical" evidence="13">
    <location>
        <position position="373"/>
    </location>
</feature>
<keyword evidence="17" id="KW-1185">Reference proteome</keyword>
<evidence type="ECO:0000256" key="12">
    <source>
        <dbReference type="PIRSR" id="PIRSR602081-1"/>
    </source>
</evidence>
<dbReference type="EC" id="4.1.99.3" evidence="3"/>
<feature type="site" description="Electron transfer via tryptophanyl radical" evidence="13">
    <location>
        <position position="320"/>
    </location>
</feature>
<dbReference type="GO" id="GO:0003904">
    <property type="term" value="F:deoxyribodipyrimidine photo-lyase activity"/>
    <property type="evidence" value="ECO:0007669"/>
    <property type="project" value="UniProtKB-EC"/>
</dbReference>
<evidence type="ECO:0000256" key="13">
    <source>
        <dbReference type="PIRSR" id="PIRSR602081-2"/>
    </source>
</evidence>
<feature type="binding site" evidence="12">
    <location>
        <begin position="386"/>
        <end position="388"/>
    </location>
    <ligand>
        <name>FAD</name>
        <dbReference type="ChEBI" id="CHEBI:57692"/>
    </ligand>
</feature>
<keyword evidence="6 12" id="KW-0274">FAD</keyword>
<comment type="function">
    <text evidence="10">Involved in repair of UV radiation-induced DNA damage. Catalyzes the light-dependent monomerization (300-600 nm) of cyclobutyl pyrimidine dimers (in cis-syn configuration), which are formed between adjacent bases on the same DNA strand upon exposure to ultraviolet radiation.</text>
</comment>
<evidence type="ECO:0000256" key="10">
    <source>
        <dbReference type="ARBA" id="ARBA00059220"/>
    </source>
</evidence>
<feature type="binding site" evidence="12">
    <location>
        <position position="236"/>
    </location>
    <ligand>
        <name>FAD</name>
        <dbReference type="ChEBI" id="CHEBI:57692"/>
    </ligand>
</feature>
<feature type="domain" description="Photolyase/cryptochrome alpha/beta" evidence="15">
    <location>
        <begin position="1"/>
        <end position="141"/>
    </location>
</feature>
<comment type="cofactor">
    <cofactor evidence="12">
        <name>FAD</name>
        <dbReference type="ChEBI" id="CHEBI:57692"/>
    </cofactor>
    <text evidence="12">Binds 1 FAD per subunit.</text>
</comment>
<feature type="binding site" evidence="12">
    <location>
        <begin position="248"/>
        <end position="252"/>
    </location>
    <ligand>
        <name>FAD</name>
        <dbReference type="ChEBI" id="CHEBI:57692"/>
    </ligand>
</feature>
<organism evidence="16 17">
    <name type="scientific">Vibrio halioticoli NBRC 102217</name>
    <dbReference type="NCBI Taxonomy" id="1219072"/>
    <lineage>
        <taxon>Bacteria</taxon>
        <taxon>Pseudomonadati</taxon>
        <taxon>Pseudomonadota</taxon>
        <taxon>Gammaproteobacteria</taxon>
        <taxon>Vibrionales</taxon>
        <taxon>Vibrionaceae</taxon>
        <taxon>Vibrio</taxon>
    </lineage>
</organism>
<dbReference type="InterPro" id="IPR018394">
    <property type="entry name" value="DNA_photolyase_1_CS_C"/>
</dbReference>
<comment type="caution">
    <text evidence="16">The sequence shown here is derived from an EMBL/GenBank/DDBJ whole genome shotgun (WGS) entry which is preliminary data.</text>
</comment>
<evidence type="ECO:0000256" key="7">
    <source>
        <dbReference type="ARBA" id="ARBA00022991"/>
    </source>
</evidence>
<dbReference type="OrthoDB" id="9772484at2"/>
<dbReference type="Pfam" id="PF03441">
    <property type="entry name" value="FAD_binding_7"/>
    <property type="match status" value="1"/>
</dbReference>
<dbReference type="NCBIfam" id="NF007955">
    <property type="entry name" value="PRK10674.1"/>
    <property type="match status" value="1"/>
</dbReference>
<dbReference type="InterPro" id="IPR014729">
    <property type="entry name" value="Rossmann-like_a/b/a_fold"/>
</dbReference>
<comment type="similarity">
    <text evidence="2">Belongs to the DNA photolyase class-1 family.</text>
</comment>
<evidence type="ECO:0000256" key="14">
    <source>
        <dbReference type="RuleBase" id="RU004182"/>
    </source>
</evidence>
<dbReference type="Gene3D" id="1.25.40.80">
    <property type="match status" value="1"/>
</dbReference>
<dbReference type="InterPro" id="IPR005101">
    <property type="entry name" value="Cryptochr/Photolyase_FAD-bd"/>
</dbReference>
<dbReference type="InterPro" id="IPR036134">
    <property type="entry name" value="Crypto/Photolyase_FAD-like_sf"/>
</dbReference>
<name>V5HIH6_9VIBR</name>
<proteinExistence type="inferred from homology"/>
<dbReference type="InterPro" id="IPR002081">
    <property type="entry name" value="Cryptochrome/DNA_photolyase_1"/>
</dbReference>
<dbReference type="Gene3D" id="1.10.579.10">
    <property type="entry name" value="DNA Cyclobutane Dipyrimidine Photolyase, subunit A, domain 3"/>
    <property type="match status" value="1"/>
</dbReference>
<protein>
    <recommendedName>
        <fullName evidence="4">Deoxyribodipyrimidine photo-lyase</fullName>
        <ecNumber evidence="3">4.1.99.3</ecNumber>
    </recommendedName>
    <alternativeName>
        <fullName evidence="8">DNA photolyase</fullName>
    </alternativeName>
    <alternativeName>
        <fullName evidence="11">Photoreactivating enzyme</fullName>
    </alternativeName>
</protein>
<dbReference type="Proteomes" id="UP000017800">
    <property type="component" value="Unassembled WGS sequence"/>
</dbReference>
<keyword evidence="16" id="KW-0456">Lyase</keyword>
<evidence type="ECO:0000256" key="8">
    <source>
        <dbReference type="ARBA" id="ARBA00031671"/>
    </source>
</evidence>
<evidence type="ECO:0000256" key="4">
    <source>
        <dbReference type="ARBA" id="ARBA00014046"/>
    </source>
</evidence>